<name>A0A511SUK7_MYXFU</name>
<feature type="signal peptide" evidence="1">
    <location>
        <begin position="1"/>
        <end position="19"/>
    </location>
</feature>
<accession>A0A511SUK7</accession>
<dbReference type="EMBL" id="BJXR01000010">
    <property type="protein sequence ID" value="GEN05590.1"/>
    <property type="molecule type" value="Genomic_DNA"/>
</dbReference>
<keyword evidence="1" id="KW-0732">Signal</keyword>
<organism evidence="2 5">
    <name type="scientific">Myxococcus fulvus</name>
    <dbReference type="NCBI Taxonomy" id="33"/>
    <lineage>
        <taxon>Bacteria</taxon>
        <taxon>Pseudomonadati</taxon>
        <taxon>Myxococcota</taxon>
        <taxon>Myxococcia</taxon>
        <taxon>Myxococcales</taxon>
        <taxon>Cystobacterineae</taxon>
        <taxon>Myxococcaceae</taxon>
        <taxon>Myxococcus</taxon>
    </lineage>
</organism>
<evidence type="ECO:0000313" key="3">
    <source>
        <dbReference type="EMBL" id="SET02284.1"/>
    </source>
</evidence>
<gene>
    <name evidence="2" type="ORF">MFU01_06270</name>
    <name evidence="3" type="ORF">SAMN05443572_101865</name>
</gene>
<comment type="caution">
    <text evidence="2">The sequence shown here is derived from an EMBL/GenBank/DDBJ whole genome shotgun (WGS) entry which is preliminary data.</text>
</comment>
<protein>
    <recommendedName>
        <fullName evidence="6">Outer membrane protein beta-barrel domain-containing protein</fullName>
    </recommendedName>
</protein>
<reference evidence="2 5" key="2">
    <citation type="submission" date="2019-07" db="EMBL/GenBank/DDBJ databases">
        <title>Whole genome shotgun sequence of Myxococcus fulvus NBRC 100333.</title>
        <authorList>
            <person name="Hosoyama A."/>
            <person name="Uohara A."/>
            <person name="Ohji S."/>
            <person name="Ichikawa N."/>
        </authorList>
    </citation>
    <scope>NUCLEOTIDE SEQUENCE [LARGE SCALE GENOMIC DNA]</scope>
    <source>
        <strain evidence="2 5">NBRC 100333</strain>
    </source>
</reference>
<dbReference type="InterPro" id="IPR011250">
    <property type="entry name" value="OMP/PagP_B-barrel"/>
</dbReference>
<feature type="chain" id="PRO_5022861196" description="Outer membrane protein beta-barrel domain-containing protein" evidence="1">
    <location>
        <begin position="20"/>
        <end position="202"/>
    </location>
</feature>
<evidence type="ECO:0008006" key="6">
    <source>
        <dbReference type="Google" id="ProtNLM"/>
    </source>
</evidence>
<dbReference type="OrthoDB" id="9812130at2"/>
<dbReference type="Gene3D" id="2.40.160.20">
    <property type="match status" value="1"/>
</dbReference>
<dbReference type="AlphaFoldDB" id="A0A511SUK7"/>
<dbReference type="RefSeq" id="WP_074950081.1">
    <property type="nucleotide sequence ID" value="NZ_BJXR01000010.1"/>
</dbReference>
<evidence type="ECO:0000313" key="2">
    <source>
        <dbReference type="EMBL" id="GEN05590.1"/>
    </source>
</evidence>
<dbReference type="SUPFAM" id="SSF56925">
    <property type="entry name" value="OMPA-like"/>
    <property type="match status" value="1"/>
</dbReference>
<proteinExistence type="predicted"/>
<evidence type="ECO:0000313" key="4">
    <source>
        <dbReference type="Proteomes" id="UP000183760"/>
    </source>
</evidence>
<sequence length="202" mass="21472">MRYSWLFAAVLLPSSIALADDRGRHTHDGFYLRGQLGLGYTHSAAVGQGVDLALKGGAGTLNLELGFAPINNFILYGKLFGTSTPNPDIEVEGVTIEGDEDDDVASNYAAIGVGLAYYFMPVNFYLSGAVVANQLSASYGGETEAETDTGVGLHLGLGKEWWVSDNWGVGIGAELALGRIRSGGNDDWNVTHFSLLFTATFN</sequence>
<reference evidence="3 4" key="1">
    <citation type="submission" date="2016-10" db="EMBL/GenBank/DDBJ databases">
        <authorList>
            <person name="Varghese N."/>
            <person name="Submissions S."/>
        </authorList>
    </citation>
    <scope>NUCLEOTIDE SEQUENCE [LARGE SCALE GENOMIC DNA]</scope>
    <source>
        <strain evidence="3 4">DSM 16525</strain>
    </source>
</reference>
<dbReference type="Proteomes" id="UP000183760">
    <property type="component" value="Unassembled WGS sequence"/>
</dbReference>
<dbReference type="EMBL" id="FOIB01000001">
    <property type="protein sequence ID" value="SET02284.1"/>
    <property type="molecule type" value="Genomic_DNA"/>
</dbReference>
<keyword evidence="4" id="KW-1185">Reference proteome</keyword>
<evidence type="ECO:0000313" key="5">
    <source>
        <dbReference type="Proteomes" id="UP000321514"/>
    </source>
</evidence>
<dbReference type="Proteomes" id="UP000321514">
    <property type="component" value="Unassembled WGS sequence"/>
</dbReference>
<evidence type="ECO:0000256" key="1">
    <source>
        <dbReference type="SAM" id="SignalP"/>
    </source>
</evidence>